<organism evidence="1">
    <name type="scientific">Orpheovirus IHUMI-LCC2</name>
    <dbReference type="NCBI Taxonomy" id="2023057"/>
    <lineage>
        <taxon>Viruses</taxon>
        <taxon>Varidnaviria</taxon>
        <taxon>Bamfordvirae</taxon>
        <taxon>Nucleocytoviricota</taxon>
        <taxon>Megaviricetes</taxon>
        <taxon>Pimascovirales</taxon>
        <taxon>Ocovirineae</taxon>
        <taxon>Orpheoviridae</taxon>
        <taxon>Alphaorpheovirus</taxon>
        <taxon>Alphaorpheovirus massiliense</taxon>
    </lineage>
</organism>
<dbReference type="EMBL" id="LT906555">
    <property type="protein sequence ID" value="SNW62119.1"/>
    <property type="molecule type" value="Genomic_DNA"/>
</dbReference>
<proteinExistence type="predicted"/>
<name>A0A2I2L3R9_9VIRU</name>
<dbReference type="Proteomes" id="UP000236316">
    <property type="component" value="Segment"/>
</dbReference>
<evidence type="ECO:0000313" key="1">
    <source>
        <dbReference type="EMBL" id="SNW62119.1"/>
    </source>
</evidence>
<dbReference type="GeneID" id="35381979"/>
<keyword evidence="2" id="KW-1185">Reference proteome</keyword>
<reference evidence="1" key="1">
    <citation type="submission" date="2017-08" db="EMBL/GenBank/DDBJ databases">
        <authorList>
            <consortium name="Urmite Genomes"/>
        </authorList>
    </citation>
    <scope>NUCLEOTIDE SEQUENCE [LARGE SCALE GENOMIC DNA]</scope>
    <source>
        <strain evidence="1">IHUMI-LCC2</strain>
    </source>
</reference>
<gene>
    <name evidence="1" type="ORF">ORPV_215</name>
</gene>
<evidence type="ECO:0000313" key="2">
    <source>
        <dbReference type="Proteomes" id="UP000236316"/>
    </source>
</evidence>
<sequence length="304" mass="35624">MSYLDLLTSYWNGYVNGDDLYVKVLLNSINNGLCVEDKETYKESINFVLDSLNSIPNERIYLQSEVAHIGNIIGHQLWTLCNILLSRLQSLEMIKMEINKCPYSIKNRYKELLIEDDEGKVYKLLDEYKNEARRMMEITREKRDIICKFKDCYTPYINGLQDTKNVKWVIYYQGDVIEYNMNSNKNNNKINNIDNNDKKNKNINNDKANNNYVDNDENNSGILYQSILYVVTELNKNLLSSNITSILLNLDGVIKEVMSEEEKEEHKVLLKKLLNVLNEIEWKFPGFNSEPNLKLIKEKFISLV</sequence>
<dbReference type="RefSeq" id="YP_009448421.1">
    <property type="nucleotide sequence ID" value="NC_036594.1"/>
</dbReference>
<dbReference type="KEGG" id="vg:35381979"/>
<protein>
    <submittedName>
        <fullName evidence="1">Uncharacterized protein</fullName>
    </submittedName>
</protein>
<accession>A0A2I2L3R9</accession>